<dbReference type="SUPFAM" id="SSF53474">
    <property type="entry name" value="alpha/beta-Hydrolases"/>
    <property type="match status" value="1"/>
</dbReference>
<dbReference type="AlphaFoldDB" id="A0A7W8MAG6"/>
<dbReference type="GO" id="GO:0006355">
    <property type="term" value="P:regulation of DNA-templated transcription"/>
    <property type="evidence" value="ECO:0007669"/>
    <property type="project" value="InterPro"/>
</dbReference>
<dbReference type="GO" id="GO:0016787">
    <property type="term" value="F:hydrolase activity"/>
    <property type="evidence" value="ECO:0007669"/>
    <property type="project" value="UniProtKB-KW"/>
</dbReference>
<organism evidence="3 4">
    <name type="scientific">Quisquiliibacterium transsilvanicum</name>
    <dbReference type="NCBI Taxonomy" id="1549638"/>
    <lineage>
        <taxon>Bacteria</taxon>
        <taxon>Pseudomonadati</taxon>
        <taxon>Pseudomonadota</taxon>
        <taxon>Betaproteobacteria</taxon>
        <taxon>Burkholderiales</taxon>
        <taxon>Burkholderiaceae</taxon>
        <taxon>Quisquiliibacterium</taxon>
    </lineage>
</organism>
<dbReference type="Pfam" id="PF00561">
    <property type="entry name" value="Abhydrolase_1"/>
    <property type="match status" value="1"/>
</dbReference>
<feature type="domain" description="HTH luxR-type" evidence="2">
    <location>
        <begin position="296"/>
        <end position="361"/>
    </location>
</feature>
<dbReference type="InterPro" id="IPR000073">
    <property type="entry name" value="AB_hydrolase_1"/>
</dbReference>
<keyword evidence="4" id="KW-1185">Reference proteome</keyword>
<dbReference type="InterPro" id="IPR016032">
    <property type="entry name" value="Sig_transdc_resp-reg_C-effctor"/>
</dbReference>
<dbReference type="PROSITE" id="PS50043">
    <property type="entry name" value="HTH_LUXR_2"/>
    <property type="match status" value="1"/>
</dbReference>
<dbReference type="InterPro" id="IPR050266">
    <property type="entry name" value="AB_hydrolase_sf"/>
</dbReference>
<sequence>MAATRSPLRNLHQSLRFCTAADGVRIAIASIGSGPPLLRAAHWLSHVEHDLNSPVWRPWLAELARDHRYIRYDQRGCGLSDSAVADFSLEAWVGDLEAVIRSLGLRRFPLIGMSQGGAVAIAYAVLNPDKVSRLVLLGAYARGALRRATSDAHRLEAETLVNLIRLGWGRDNAAFRQVFTNQFIPGGTPAQHQWWNDLERLTASPESAARTLEAFHRIDVTELARRLRVPTLVLHARGDARVPFDEGVRLAALIPEARFVPLDSDNHVLLDTEPAWPVFLDEMRSFLGPVTADGADGAGDATLTPAEREVLHLVALGLDNTAIAQQLGKSEKTVRNQVSSILEKLGVHTRAGAIVYVRDRAP</sequence>
<dbReference type="RefSeq" id="WP_183969785.1">
    <property type="nucleotide sequence ID" value="NZ_BAABEW010000024.1"/>
</dbReference>
<dbReference type="PRINTS" id="PR00038">
    <property type="entry name" value="HTHLUXR"/>
</dbReference>
<keyword evidence="3" id="KW-0238">DNA-binding</keyword>
<keyword evidence="1" id="KW-0378">Hydrolase</keyword>
<name>A0A7W8MAG6_9BURK</name>
<evidence type="ECO:0000313" key="4">
    <source>
        <dbReference type="Proteomes" id="UP000532440"/>
    </source>
</evidence>
<dbReference type="GO" id="GO:0003677">
    <property type="term" value="F:DNA binding"/>
    <property type="evidence" value="ECO:0007669"/>
    <property type="project" value="UniProtKB-KW"/>
</dbReference>
<dbReference type="PANTHER" id="PTHR43798">
    <property type="entry name" value="MONOACYLGLYCEROL LIPASE"/>
    <property type="match status" value="1"/>
</dbReference>
<dbReference type="GO" id="GO:0016020">
    <property type="term" value="C:membrane"/>
    <property type="evidence" value="ECO:0007669"/>
    <property type="project" value="TreeGrafter"/>
</dbReference>
<comment type="caution">
    <text evidence="3">The sequence shown here is derived from an EMBL/GenBank/DDBJ whole genome shotgun (WGS) entry which is preliminary data.</text>
</comment>
<dbReference type="CDD" id="cd06170">
    <property type="entry name" value="LuxR_C_like"/>
    <property type="match status" value="1"/>
</dbReference>
<evidence type="ECO:0000259" key="2">
    <source>
        <dbReference type="PROSITE" id="PS50043"/>
    </source>
</evidence>
<protein>
    <submittedName>
        <fullName evidence="3">Pimeloyl-ACP methyl ester carboxylesterase/DNA-binding CsgD family transcriptional regulator</fullName>
    </submittedName>
</protein>
<reference evidence="3 4" key="1">
    <citation type="submission" date="2020-08" db="EMBL/GenBank/DDBJ databases">
        <title>Genomic Encyclopedia of Type Strains, Phase IV (KMG-IV): sequencing the most valuable type-strain genomes for metagenomic binning, comparative biology and taxonomic classification.</title>
        <authorList>
            <person name="Goeker M."/>
        </authorList>
    </citation>
    <scope>NUCLEOTIDE SEQUENCE [LARGE SCALE GENOMIC DNA]</scope>
    <source>
        <strain evidence="3 4">DSM 29781</strain>
    </source>
</reference>
<dbReference type="InterPro" id="IPR029058">
    <property type="entry name" value="AB_hydrolase_fold"/>
</dbReference>
<accession>A0A7W8MAG6</accession>
<dbReference type="PRINTS" id="PR00111">
    <property type="entry name" value="ABHYDROLASE"/>
</dbReference>
<evidence type="ECO:0000256" key="1">
    <source>
        <dbReference type="ARBA" id="ARBA00022801"/>
    </source>
</evidence>
<dbReference type="Gene3D" id="3.40.50.1820">
    <property type="entry name" value="alpha/beta hydrolase"/>
    <property type="match status" value="1"/>
</dbReference>
<evidence type="ECO:0000313" key="3">
    <source>
        <dbReference type="EMBL" id="MBB5273340.1"/>
    </source>
</evidence>
<dbReference type="Proteomes" id="UP000532440">
    <property type="component" value="Unassembled WGS sequence"/>
</dbReference>
<dbReference type="Pfam" id="PF00196">
    <property type="entry name" value="GerE"/>
    <property type="match status" value="1"/>
</dbReference>
<proteinExistence type="predicted"/>
<gene>
    <name evidence="3" type="ORF">HNQ70_003368</name>
</gene>
<dbReference type="SMART" id="SM00421">
    <property type="entry name" value="HTH_LUXR"/>
    <property type="match status" value="1"/>
</dbReference>
<dbReference type="PANTHER" id="PTHR43798:SF31">
    <property type="entry name" value="AB HYDROLASE SUPERFAMILY PROTEIN YCLE"/>
    <property type="match status" value="1"/>
</dbReference>
<dbReference type="EMBL" id="JACHGB010000006">
    <property type="protein sequence ID" value="MBB5273340.1"/>
    <property type="molecule type" value="Genomic_DNA"/>
</dbReference>
<dbReference type="SUPFAM" id="SSF46894">
    <property type="entry name" value="C-terminal effector domain of the bipartite response regulators"/>
    <property type="match status" value="1"/>
</dbReference>
<dbReference type="InterPro" id="IPR000792">
    <property type="entry name" value="Tscrpt_reg_LuxR_C"/>
</dbReference>
<dbReference type="Gene3D" id="1.10.10.10">
    <property type="entry name" value="Winged helix-like DNA-binding domain superfamily/Winged helix DNA-binding domain"/>
    <property type="match status" value="1"/>
</dbReference>
<dbReference type="InterPro" id="IPR036388">
    <property type="entry name" value="WH-like_DNA-bd_sf"/>
</dbReference>